<evidence type="ECO:0000259" key="18">
    <source>
        <dbReference type="SMART" id="SM00382"/>
    </source>
</evidence>
<feature type="binding site" evidence="15">
    <location>
        <position position="569"/>
    </location>
    <ligand>
        <name>Zn(2+)</name>
        <dbReference type="ChEBI" id="CHEBI:29105"/>
        <note>catalytic</note>
    </ligand>
</feature>
<dbReference type="FunFam" id="3.40.50.300:FF:000001">
    <property type="entry name" value="ATP-dependent zinc metalloprotease FtsH"/>
    <property type="match status" value="1"/>
</dbReference>
<feature type="binding site" evidence="15">
    <location>
        <position position="497"/>
    </location>
    <ligand>
        <name>Zn(2+)</name>
        <dbReference type="ChEBI" id="CHEBI:29105"/>
        <note>catalytic</note>
    </ligand>
</feature>
<feature type="binding site" evidence="15">
    <location>
        <position position="493"/>
    </location>
    <ligand>
        <name>Zn(2+)</name>
        <dbReference type="ChEBI" id="CHEBI:29105"/>
        <note>catalytic</note>
    </ligand>
</feature>
<dbReference type="InterPro" id="IPR003593">
    <property type="entry name" value="AAA+_ATPase"/>
</dbReference>
<dbReference type="InterPro" id="IPR011546">
    <property type="entry name" value="Pept_M41_FtsH_extracell"/>
</dbReference>
<dbReference type="NCBIfam" id="TIGR01241">
    <property type="entry name" value="FtsH_fam"/>
    <property type="match status" value="1"/>
</dbReference>
<feature type="binding site" evidence="15">
    <location>
        <begin position="271"/>
        <end position="278"/>
    </location>
    <ligand>
        <name>ATP</name>
        <dbReference type="ChEBI" id="CHEBI:30616"/>
    </ligand>
</feature>
<feature type="region of interest" description="Disordered" evidence="17">
    <location>
        <begin position="1"/>
        <end position="22"/>
    </location>
</feature>
<dbReference type="AlphaFoldDB" id="A0A1F6WMZ5"/>
<comment type="function">
    <text evidence="15">Acts as a processive, ATP-dependent zinc metallopeptidase for both cytoplasmic and membrane proteins. Plays a role in the quality control of integral membrane proteins.</text>
</comment>
<keyword evidence="6 15" id="KW-0479">Metal-binding</keyword>
<dbReference type="GO" id="GO:0004176">
    <property type="term" value="F:ATP-dependent peptidase activity"/>
    <property type="evidence" value="ECO:0007669"/>
    <property type="project" value="InterPro"/>
</dbReference>
<protein>
    <recommendedName>
        <fullName evidence="15">ATP-dependent zinc metalloprotease FtsH</fullName>
        <ecNumber evidence="15">3.4.24.-</ecNumber>
    </recommendedName>
</protein>
<evidence type="ECO:0000256" key="2">
    <source>
        <dbReference type="ARBA" id="ARBA00010044"/>
    </source>
</evidence>
<dbReference type="Pfam" id="PF06480">
    <property type="entry name" value="FtsH_ext"/>
    <property type="match status" value="1"/>
</dbReference>
<feature type="compositionally biased region" description="Basic and acidic residues" evidence="17">
    <location>
        <begin position="1"/>
        <end position="20"/>
    </location>
</feature>
<dbReference type="EMBL" id="MFUQ01000021">
    <property type="protein sequence ID" value="OGI83243.1"/>
    <property type="molecule type" value="Genomic_DNA"/>
</dbReference>
<dbReference type="GO" id="GO:0004222">
    <property type="term" value="F:metalloendopeptidase activity"/>
    <property type="evidence" value="ECO:0007669"/>
    <property type="project" value="InterPro"/>
</dbReference>
<evidence type="ECO:0000256" key="16">
    <source>
        <dbReference type="RuleBase" id="RU003651"/>
    </source>
</evidence>
<dbReference type="Gene3D" id="1.10.8.60">
    <property type="match status" value="1"/>
</dbReference>
<keyword evidence="11 15" id="KW-1133">Transmembrane helix</keyword>
<dbReference type="Pfam" id="PF00004">
    <property type="entry name" value="AAA"/>
    <property type="match status" value="1"/>
</dbReference>
<evidence type="ECO:0000256" key="7">
    <source>
        <dbReference type="ARBA" id="ARBA00022741"/>
    </source>
</evidence>
<accession>A0A1F6WMZ5</accession>
<gene>
    <name evidence="15" type="primary">ftsH</name>
    <name evidence="19" type="ORF">A2997_00165</name>
</gene>
<keyword evidence="5 15" id="KW-0812">Transmembrane</keyword>
<dbReference type="Proteomes" id="UP000179448">
    <property type="component" value="Unassembled WGS sequence"/>
</dbReference>
<evidence type="ECO:0000256" key="17">
    <source>
        <dbReference type="SAM" id="MobiDB-lite"/>
    </source>
</evidence>
<evidence type="ECO:0000256" key="6">
    <source>
        <dbReference type="ARBA" id="ARBA00022723"/>
    </source>
</evidence>
<dbReference type="GO" id="GO:0006508">
    <property type="term" value="P:proteolysis"/>
    <property type="evidence" value="ECO:0007669"/>
    <property type="project" value="UniProtKB-KW"/>
</dbReference>
<organism evidence="19 20">
    <name type="scientific">Candidatus Nomurabacteria bacterium RIFCSPLOWO2_01_FULL_36_10b</name>
    <dbReference type="NCBI Taxonomy" id="1801766"/>
    <lineage>
        <taxon>Bacteria</taxon>
        <taxon>Candidatus Nomuraibacteriota</taxon>
    </lineage>
</organism>
<evidence type="ECO:0000256" key="11">
    <source>
        <dbReference type="ARBA" id="ARBA00022989"/>
    </source>
</evidence>
<feature type="domain" description="AAA+ ATPase" evidence="18">
    <location>
        <begin position="263"/>
        <end position="402"/>
    </location>
</feature>
<dbReference type="Pfam" id="PF01434">
    <property type="entry name" value="Peptidase_M41"/>
    <property type="match status" value="1"/>
</dbReference>
<dbReference type="HAMAP" id="MF_01458">
    <property type="entry name" value="FtsH"/>
    <property type="match status" value="1"/>
</dbReference>
<dbReference type="InterPro" id="IPR000642">
    <property type="entry name" value="Peptidase_M41"/>
</dbReference>
<evidence type="ECO:0000313" key="20">
    <source>
        <dbReference type="Proteomes" id="UP000179448"/>
    </source>
</evidence>
<keyword evidence="12 15" id="KW-0482">Metalloprotease</keyword>
<dbReference type="InterPro" id="IPR027417">
    <property type="entry name" value="P-loop_NTPase"/>
</dbReference>
<evidence type="ECO:0000256" key="1">
    <source>
        <dbReference type="ARBA" id="ARBA00004370"/>
    </source>
</evidence>
<keyword evidence="9 15" id="KW-0862">Zinc</keyword>
<comment type="subcellular location">
    <subcellularLocation>
        <location evidence="15">Cell membrane</location>
        <topology evidence="15">Multi-pass membrane protein</topology>
        <orientation evidence="15">Cytoplasmic side</orientation>
    </subcellularLocation>
    <subcellularLocation>
        <location evidence="1">Membrane</location>
    </subcellularLocation>
</comment>
<dbReference type="SUPFAM" id="SSF140990">
    <property type="entry name" value="FtsH protease domain-like"/>
    <property type="match status" value="1"/>
</dbReference>
<comment type="cofactor">
    <cofactor evidence="15">
        <name>Zn(2+)</name>
        <dbReference type="ChEBI" id="CHEBI:29105"/>
    </cofactor>
    <text evidence="15">Binds 1 zinc ion per subunit.</text>
</comment>
<dbReference type="Gene3D" id="1.20.58.760">
    <property type="entry name" value="Peptidase M41"/>
    <property type="match status" value="1"/>
</dbReference>
<feature type="transmembrane region" description="Helical" evidence="15">
    <location>
        <begin position="42"/>
        <end position="63"/>
    </location>
</feature>
<dbReference type="SMART" id="SM00382">
    <property type="entry name" value="AAA"/>
    <property type="match status" value="1"/>
</dbReference>
<evidence type="ECO:0000256" key="13">
    <source>
        <dbReference type="ARBA" id="ARBA00023136"/>
    </source>
</evidence>
<dbReference type="InterPro" id="IPR003959">
    <property type="entry name" value="ATPase_AAA_core"/>
</dbReference>
<keyword evidence="8 15" id="KW-0378">Hydrolase</keyword>
<evidence type="ECO:0000256" key="8">
    <source>
        <dbReference type="ARBA" id="ARBA00022801"/>
    </source>
</evidence>
<comment type="subunit">
    <text evidence="15">Homohexamer.</text>
</comment>
<evidence type="ECO:0000256" key="3">
    <source>
        <dbReference type="ARBA" id="ARBA00022475"/>
    </source>
</evidence>
<dbReference type="GO" id="GO:0016887">
    <property type="term" value="F:ATP hydrolysis activity"/>
    <property type="evidence" value="ECO:0007669"/>
    <property type="project" value="UniProtKB-UniRule"/>
</dbReference>
<dbReference type="PANTHER" id="PTHR23076:SF97">
    <property type="entry name" value="ATP-DEPENDENT ZINC METALLOPROTEASE YME1L1"/>
    <property type="match status" value="1"/>
</dbReference>
<comment type="similarity">
    <text evidence="16">Belongs to the AAA ATPase family.</text>
</comment>
<dbReference type="GO" id="GO:0008270">
    <property type="term" value="F:zinc ion binding"/>
    <property type="evidence" value="ECO:0007669"/>
    <property type="project" value="UniProtKB-UniRule"/>
</dbReference>
<dbReference type="Pfam" id="PF17862">
    <property type="entry name" value="AAA_lid_3"/>
    <property type="match status" value="1"/>
</dbReference>
<keyword evidence="13 15" id="KW-0472">Membrane</keyword>
<evidence type="ECO:0000313" key="19">
    <source>
        <dbReference type="EMBL" id="OGI83243.1"/>
    </source>
</evidence>
<dbReference type="SUPFAM" id="SSF52540">
    <property type="entry name" value="P-loop containing nucleoside triphosphate hydrolases"/>
    <property type="match status" value="1"/>
</dbReference>
<proteinExistence type="inferred from homology"/>
<keyword evidence="3 15" id="KW-1003">Cell membrane</keyword>
<dbReference type="GO" id="GO:0005886">
    <property type="term" value="C:plasma membrane"/>
    <property type="evidence" value="ECO:0007669"/>
    <property type="project" value="UniProtKB-SubCell"/>
</dbReference>
<keyword evidence="7 15" id="KW-0547">Nucleotide-binding</keyword>
<evidence type="ECO:0000256" key="4">
    <source>
        <dbReference type="ARBA" id="ARBA00022670"/>
    </source>
</evidence>
<evidence type="ECO:0000256" key="15">
    <source>
        <dbReference type="HAMAP-Rule" id="MF_01458"/>
    </source>
</evidence>
<dbReference type="FunFam" id="1.10.8.60:FF:000001">
    <property type="entry name" value="ATP-dependent zinc metalloprotease FtsH"/>
    <property type="match status" value="1"/>
</dbReference>
<dbReference type="FunFam" id="1.20.58.760:FF:000001">
    <property type="entry name" value="ATP-dependent zinc metalloprotease FtsH"/>
    <property type="match status" value="1"/>
</dbReference>
<dbReference type="Gene3D" id="3.40.50.300">
    <property type="entry name" value="P-loop containing nucleotide triphosphate hydrolases"/>
    <property type="match status" value="1"/>
</dbReference>
<dbReference type="InterPro" id="IPR041569">
    <property type="entry name" value="AAA_lid_3"/>
</dbReference>
<dbReference type="InterPro" id="IPR003960">
    <property type="entry name" value="ATPase_AAA_CS"/>
</dbReference>
<comment type="caution">
    <text evidence="19">The sequence shown here is derived from an EMBL/GenBank/DDBJ whole genome shotgun (WGS) entry which is preliminary data.</text>
</comment>
<keyword evidence="10 15" id="KW-0067">ATP-binding</keyword>
<dbReference type="InterPro" id="IPR005936">
    <property type="entry name" value="FtsH"/>
</dbReference>
<reference evidence="19 20" key="1">
    <citation type="journal article" date="2016" name="Nat. Commun.">
        <title>Thousands of microbial genomes shed light on interconnected biogeochemical processes in an aquifer system.</title>
        <authorList>
            <person name="Anantharaman K."/>
            <person name="Brown C.T."/>
            <person name="Hug L.A."/>
            <person name="Sharon I."/>
            <person name="Castelle C.J."/>
            <person name="Probst A.J."/>
            <person name="Thomas B.C."/>
            <person name="Singh A."/>
            <person name="Wilkins M.J."/>
            <person name="Karaoz U."/>
            <person name="Brodie E.L."/>
            <person name="Williams K.H."/>
            <person name="Hubbard S.S."/>
            <person name="Banfield J.F."/>
        </authorList>
    </citation>
    <scope>NUCLEOTIDE SEQUENCE [LARGE SCALE GENOMIC DNA]</scope>
</reference>
<feature type="active site" evidence="15">
    <location>
        <position position="494"/>
    </location>
</feature>
<evidence type="ECO:0000256" key="5">
    <source>
        <dbReference type="ARBA" id="ARBA00022692"/>
    </source>
</evidence>
<feature type="transmembrane region" description="Helical" evidence="15">
    <location>
        <begin position="179"/>
        <end position="201"/>
    </location>
</feature>
<dbReference type="PANTHER" id="PTHR23076">
    <property type="entry name" value="METALLOPROTEASE M41 FTSH"/>
    <property type="match status" value="1"/>
</dbReference>
<evidence type="ECO:0000256" key="14">
    <source>
        <dbReference type="ARBA" id="ARBA00061570"/>
    </source>
</evidence>
<comment type="similarity">
    <text evidence="2 15">In the C-terminal section; belongs to the peptidase M41 family.</text>
</comment>
<sequence>MPDNNIKKEQKNNQYNKKEPAQVSFKKSKIPNVTKMVKRPGFFQQLIVTVLIIVAIGLAYSLITGETDAKKIEEISLSQVAQLVNDGKVESITVRGDKLELKIKETILPSAGESKEDKRENVSPMTKQNVENKEILVDKKSKKEREASLTESLANYGVDSKALAKVSIDIKNESGAGYWVVQILPVVIPLIVILLIAWFFLAQMRGGMKALSFGQSRARLTDPKEQNVTFKDVAGNGEAKQELIEVVDFLKNPKKYMELGAKIPKGILLTGAPGTGKTLLARAVAGEASVPFFHLSGSEFVEMFVGVGASRVRDLFDQAKKIAPAIVFIDEIDAVGRHRGVGTGSGHDEREQTLNQILVEMDGFAPNDKVIVMAATNRSDVLDEALLRPGRFDRRVMLELPDRKDRLAILKIYEKNKKVDADINLTVVAERTPGFSGADLESLMNEAAILTARTNKKSIGQAEVLASIEKVMMGPERTSHIHTEEERRITAYHEAGHALVASLLPHADPVHKISIIARGHTGGYTLKLPIEDRKLNSKKQFIDDIAMSLGGYVAEQMVLDDITTGSSNDLQVATRLARMMVTQWGMSDTVGPVALELKEGKILFGQMFESNQHSDRHEEIIDAEVSRIMNNGMQTARTILTDNRNILEAITRALLEKEVLEQDAYNEILKKFNIPIKEKKENPMSLELHEENT</sequence>
<dbReference type="InterPro" id="IPR037219">
    <property type="entry name" value="Peptidase_M41-like"/>
</dbReference>
<dbReference type="CDD" id="cd19501">
    <property type="entry name" value="RecA-like_FtsH"/>
    <property type="match status" value="1"/>
</dbReference>
<dbReference type="GO" id="GO:0005524">
    <property type="term" value="F:ATP binding"/>
    <property type="evidence" value="ECO:0007669"/>
    <property type="project" value="UniProtKB-UniRule"/>
</dbReference>
<evidence type="ECO:0000256" key="10">
    <source>
        <dbReference type="ARBA" id="ARBA00022840"/>
    </source>
</evidence>
<keyword evidence="4 15" id="KW-0645">Protease</keyword>
<dbReference type="STRING" id="1801766.A2997_00165"/>
<dbReference type="EC" id="3.4.24.-" evidence="15"/>
<comment type="similarity">
    <text evidence="14 15">In the central section; belongs to the AAA ATPase family.</text>
</comment>
<evidence type="ECO:0000256" key="12">
    <source>
        <dbReference type="ARBA" id="ARBA00023049"/>
    </source>
</evidence>
<dbReference type="GO" id="GO:0030163">
    <property type="term" value="P:protein catabolic process"/>
    <property type="evidence" value="ECO:0007669"/>
    <property type="project" value="UniProtKB-UniRule"/>
</dbReference>
<dbReference type="PROSITE" id="PS00674">
    <property type="entry name" value="AAA"/>
    <property type="match status" value="1"/>
</dbReference>
<name>A0A1F6WMZ5_9BACT</name>
<evidence type="ECO:0000256" key="9">
    <source>
        <dbReference type="ARBA" id="ARBA00022833"/>
    </source>
</evidence>